<dbReference type="InterPro" id="IPR013481">
    <property type="entry name" value="NarM"/>
</dbReference>
<organism evidence="1 2">
    <name type="scientific">Steroidobacter gossypii</name>
    <dbReference type="NCBI Taxonomy" id="2805490"/>
    <lineage>
        <taxon>Bacteria</taxon>
        <taxon>Pseudomonadati</taxon>
        <taxon>Pseudomonadota</taxon>
        <taxon>Gammaproteobacteria</taxon>
        <taxon>Steroidobacterales</taxon>
        <taxon>Steroidobacteraceae</taxon>
        <taxon>Steroidobacter</taxon>
    </lineage>
</organism>
<dbReference type="RefSeq" id="WP_203169274.1">
    <property type="nucleotide sequence ID" value="NZ_JAEVLS010000005.1"/>
</dbReference>
<evidence type="ECO:0000313" key="1">
    <source>
        <dbReference type="EMBL" id="MBM0107154.1"/>
    </source>
</evidence>
<accession>A0ABS1X1M7</accession>
<proteinExistence type="predicted"/>
<dbReference type="EMBL" id="JAEVLS010000005">
    <property type="protein sequence ID" value="MBM0107154.1"/>
    <property type="molecule type" value="Genomic_DNA"/>
</dbReference>
<gene>
    <name evidence="1" type="ORF">JM946_20660</name>
</gene>
<dbReference type="Pfam" id="PF09655">
    <property type="entry name" value="Nitr_red_assoc"/>
    <property type="match status" value="1"/>
</dbReference>
<comment type="caution">
    <text evidence="1">The sequence shown here is derived from an EMBL/GenBank/DDBJ whole genome shotgun (WGS) entry which is preliminary data.</text>
</comment>
<dbReference type="NCBIfam" id="TIGR02664">
    <property type="entry name" value="nitr_red_assoc"/>
    <property type="match status" value="1"/>
</dbReference>
<reference evidence="1 2" key="1">
    <citation type="journal article" date="2021" name="Int. J. Syst. Evol. Microbiol.">
        <title>Steroidobacter gossypii sp. nov., isolated from soil of cotton cropping field.</title>
        <authorList>
            <person name="Huang R."/>
            <person name="Yang S."/>
            <person name="Zhen C."/>
            <person name="Liu W."/>
        </authorList>
    </citation>
    <scope>NUCLEOTIDE SEQUENCE [LARGE SCALE GENOMIC DNA]</scope>
    <source>
        <strain evidence="1 2">S1-65</strain>
    </source>
</reference>
<name>A0ABS1X1M7_9GAMM</name>
<keyword evidence="2" id="KW-1185">Reference proteome</keyword>
<sequence>MSTSPEIFQFEKDFAGALYCIPMVVRRKLDLSGVKVSLKQWNRFELEERERMVSQRCETPEEIDAYALYVTGVIQNRTHEPAQLIQRDAGAEWNDVASVPQRVIDYSIERDVTPPTAAQWAALTPLQRFSIFKLTRPGHSNENFVPAMREFGLIS</sequence>
<evidence type="ECO:0000313" key="2">
    <source>
        <dbReference type="Proteomes" id="UP000661077"/>
    </source>
</evidence>
<dbReference type="Proteomes" id="UP000661077">
    <property type="component" value="Unassembled WGS sequence"/>
</dbReference>
<protein>
    <submittedName>
        <fullName evidence="1">Nitrate reductase associated protein</fullName>
    </submittedName>
</protein>